<dbReference type="AlphaFoldDB" id="A0A6C0BS22"/>
<sequence>MVLFTFQGIIYVISGNLEARLNNIINILLVSQIYKTDFRIIWRKTKSFKLDLVDIYHDERFKGKLIEDKDVQECMKTDSYYYNPKMSIGYILTNTISVERKTQITKYENVEIKDFKWLVVDNLNGKRISMIPTVLVKQKEHAKSIVNLYDSLKINSMIDGYVNMFMKYNNKDLYCVYIHLEDHKEEYNELIKEIMKVYGNDKKPIRIFLVYNFENIDVQKAKSWTDEMNQGFGEDNIVTLKINDQNETLANIINFLCMRKMKEIYCISRLNEYLHELHQSANIKITIKKSKQSM</sequence>
<reference evidence="1" key="1">
    <citation type="journal article" date="2020" name="Nature">
        <title>Giant virus diversity and host interactions through global metagenomics.</title>
        <authorList>
            <person name="Schulz F."/>
            <person name="Roux S."/>
            <person name="Paez-Espino D."/>
            <person name="Jungbluth S."/>
            <person name="Walsh D.A."/>
            <person name="Denef V.J."/>
            <person name="McMahon K.D."/>
            <person name="Konstantinidis K.T."/>
            <person name="Eloe-Fadrosh E.A."/>
            <person name="Kyrpides N.C."/>
            <person name="Woyke T."/>
        </authorList>
    </citation>
    <scope>NUCLEOTIDE SEQUENCE</scope>
    <source>
        <strain evidence="1">GVMAG-M-3300018416-26</strain>
    </source>
</reference>
<protein>
    <submittedName>
        <fullName evidence="1">Uncharacterized protein</fullName>
    </submittedName>
</protein>
<proteinExistence type="predicted"/>
<evidence type="ECO:0000313" key="1">
    <source>
        <dbReference type="EMBL" id="QHS94073.1"/>
    </source>
</evidence>
<organism evidence="1">
    <name type="scientific">viral metagenome</name>
    <dbReference type="NCBI Taxonomy" id="1070528"/>
    <lineage>
        <taxon>unclassified sequences</taxon>
        <taxon>metagenomes</taxon>
        <taxon>organismal metagenomes</taxon>
    </lineage>
</organism>
<dbReference type="EMBL" id="MN739216">
    <property type="protein sequence ID" value="QHS94073.1"/>
    <property type="molecule type" value="Genomic_DNA"/>
</dbReference>
<name>A0A6C0BS22_9ZZZZ</name>
<accession>A0A6C0BS22</accession>